<evidence type="ECO:0000256" key="10">
    <source>
        <dbReference type="ARBA" id="ARBA00022989"/>
    </source>
</evidence>
<dbReference type="Pfam" id="PF18415">
    <property type="entry name" value="HKR_ArcB_TM"/>
    <property type="match status" value="1"/>
</dbReference>
<evidence type="ECO:0000256" key="2">
    <source>
        <dbReference type="ARBA" id="ARBA00004429"/>
    </source>
</evidence>
<evidence type="ECO:0000256" key="5">
    <source>
        <dbReference type="ARBA" id="ARBA00022553"/>
    </source>
</evidence>
<dbReference type="PROSITE" id="PS50894">
    <property type="entry name" value="HPT"/>
    <property type="match status" value="1"/>
</dbReference>
<dbReference type="Pfam" id="PF01627">
    <property type="entry name" value="Hpt"/>
    <property type="match status" value="1"/>
</dbReference>
<dbReference type="InterPro" id="IPR000014">
    <property type="entry name" value="PAS"/>
</dbReference>
<evidence type="ECO:0000256" key="6">
    <source>
        <dbReference type="ARBA" id="ARBA00022679"/>
    </source>
</evidence>
<evidence type="ECO:0000259" key="18">
    <source>
        <dbReference type="PROSITE" id="PS50109"/>
    </source>
</evidence>
<dbReference type="PANTHER" id="PTHR43047:SF72">
    <property type="entry name" value="OSMOSENSING HISTIDINE PROTEIN KINASE SLN1"/>
    <property type="match status" value="1"/>
</dbReference>
<keyword evidence="8 13" id="KW-0418">Kinase</keyword>
<evidence type="ECO:0000259" key="20">
    <source>
        <dbReference type="PROSITE" id="PS50112"/>
    </source>
</evidence>
<comment type="subcellular location">
    <subcellularLocation>
        <location evidence="2 13">Cell inner membrane</location>
        <topology evidence="2 13">Multi-pass membrane protein</topology>
    </subcellularLocation>
</comment>
<keyword evidence="24" id="KW-1185">Reference proteome</keyword>
<evidence type="ECO:0000256" key="8">
    <source>
        <dbReference type="ARBA" id="ARBA00022777"/>
    </source>
</evidence>
<evidence type="ECO:0000259" key="21">
    <source>
        <dbReference type="PROSITE" id="PS50113"/>
    </source>
</evidence>
<keyword evidence="10 17" id="KW-1133">Transmembrane helix</keyword>
<dbReference type="SUPFAM" id="SSF55785">
    <property type="entry name" value="PYP-like sensor domain (PAS domain)"/>
    <property type="match status" value="1"/>
</dbReference>
<comment type="caution">
    <text evidence="23">The sequence shown here is derived from an EMBL/GenBank/DDBJ whole genome shotgun (WGS) entry which is preliminary data.</text>
</comment>
<dbReference type="SUPFAM" id="SSF52172">
    <property type="entry name" value="CheY-like"/>
    <property type="match status" value="1"/>
</dbReference>
<dbReference type="PIRSF" id="PIRSF003182">
    <property type="entry name" value="ArcB"/>
    <property type="match status" value="1"/>
</dbReference>
<dbReference type="InterPro" id="IPR001789">
    <property type="entry name" value="Sig_transdc_resp-reg_receiver"/>
</dbReference>
<dbReference type="NCBIfam" id="NF008302">
    <property type="entry name" value="PRK11091.1"/>
    <property type="match status" value="1"/>
</dbReference>
<comment type="catalytic activity">
    <reaction evidence="1 13">
        <text>ATP + protein L-histidine = ADP + protein N-phospho-L-histidine.</text>
        <dbReference type="EC" id="2.7.13.3"/>
    </reaction>
</comment>
<feature type="transmembrane region" description="Helical" evidence="17">
    <location>
        <begin position="26"/>
        <end position="46"/>
    </location>
</feature>
<keyword evidence="12 13" id="KW-0472">Membrane</keyword>
<dbReference type="SMART" id="SM00448">
    <property type="entry name" value="REC"/>
    <property type="match status" value="1"/>
</dbReference>
<evidence type="ECO:0000256" key="3">
    <source>
        <dbReference type="ARBA" id="ARBA00022475"/>
    </source>
</evidence>
<evidence type="ECO:0000256" key="11">
    <source>
        <dbReference type="ARBA" id="ARBA00023012"/>
    </source>
</evidence>
<keyword evidence="3 13" id="KW-1003">Cell membrane</keyword>
<feature type="transmembrane region" description="Helical" evidence="17">
    <location>
        <begin position="58"/>
        <end position="77"/>
    </location>
</feature>
<dbReference type="CDD" id="cd00082">
    <property type="entry name" value="HisKA"/>
    <property type="match status" value="1"/>
</dbReference>
<keyword evidence="5 15" id="KW-0597">Phosphoprotein</keyword>
<dbReference type="PROSITE" id="PS50110">
    <property type="entry name" value="RESPONSE_REGULATORY"/>
    <property type="match status" value="1"/>
</dbReference>
<dbReference type="Proteomes" id="UP001596364">
    <property type="component" value="Unassembled WGS sequence"/>
</dbReference>
<dbReference type="EC" id="2.7.13.3" evidence="13"/>
<dbReference type="CDD" id="cd17546">
    <property type="entry name" value="REC_hyHK_CKI1_RcsC-like"/>
    <property type="match status" value="1"/>
</dbReference>
<keyword evidence="16" id="KW-0175">Coiled coil</keyword>
<dbReference type="GO" id="GO:0004673">
    <property type="term" value="F:protein histidine kinase activity"/>
    <property type="evidence" value="ECO:0007669"/>
    <property type="project" value="UniProtKB-EC"/>
</dbReference>
<feature type="domain" description="HPt" evidence="22">
    <location>
        <begin position="679"/>
        <end position="772"/>
    </location>
</feature>
<feature type="coiled-coil region" evidence="16">
    <location>
        <begin position="76"/>
        <end position="159"/>
    </location>
</feature>
<dbReference type="SMART" id="SM00091">
    <property type="entry name" value="PAS"/>
    <property type="match status" value="1"/>
</dbReference>
<dbReference type="InterPro" id="IPR036097">
    <property type="entry name" value="HisK_dim/P_sf"/>
</dbReference>
<evidence type="ECO:0000313" key="23">
    <source>
        <dbReference type="EMBL" id="MFC6441162.1"/>
    </source>
</evidence>
<keyword evidence="6 13" id="KW-0808">Transferase</keyword>
<feature type="domain" description="Histidine kinase" evidence="18">
    <location>
        <begin position="292"/>
        <end position="512"/>
    </location>
</feature>
<evidence type="ECO:0000256" key="17">
    <source>
        <dbReference type="SAM" id="Phobius"/>
    </source>
</evidence>
<dbReference type="Gene3D" id="1.20.120.160">
    <property type="entry name" value="HPT domain"/>
    <property type="match status" value="1"/>
</dbReference>
<dbReference type="PANTHER" id="PTHR43047">
    <property type="entry name" value="TWO-COMPONENT HISTIDINE PROTEIN KINASE"/>
    <property type="match status" value="1"/>
</dbReference>
<dbReference type="InterPro" id="IPR013656">
    <property type="entry name" value="PAS_4"/>
</dbReference>
<feature type="modified residue" description="Phosphohistidine" evidence="14">
    <location>
        <position position="718"/>
    </location>
</feature>
<feature type="domain" description="PAC" evidence="21">
    <location>
        <begin position="229"/>
        <end position="281"/>
    </location>
</feature>
<dbReference type="Gene3D" id="3.30.565.10">
    <property type="entry name" value="Histidine kinase-like ATPase, C-terminal domain"/>
    <property type="match status" value="1"/>
</dbReference>
<accession>A0ABW1XP14</accession>
<dbReference type="SMART" id="SM00073">
    <property type="entry name" value="HPT"/>
    <property type="match status" value="1"/>
</dbReference>
<dbReference type="Pfam" id="PF08448">
    <property type="entry name" value="PAS_4"/>
    <property type="match status" value="1"/>
</dbReference>
<evidence type="ECO:0000256" key="15">
    <source>
        <dbReference type="PROSITE-ProRule" id="PRU00169"/>
    </source>
</evidence>
<dbReference type="SUPFAM" id="SSF47226">
    <property type="entry name" value="Histidine-containing phosphotransfer domain, HPT domain"/>
    <property type="match status" value="1"/>
</dbReference>
<proteinExistence type="predicted"/>
<sequence length="781" mass="88167">MSPHQPMDSWAIRFANFINRMGTLKVSVMFVLLALSFTLLGSYVLRLTLTGEVELMDFFSAIVLTLLSAPFVLFFFSELVKQLERQRVNLEELVAQLERLRDEDVLLNQELHSNITQLNYEIEQRKQVQIERETLYQELEQEIKERREKEQQAQRLSSLLRSIIDSSPDLIYYRNEQGQFAGCNRVAEQMTGKTEAELLGLTPEEVYDEDVAIRVVASDNEVLKSNTSITEELWLKFADGSLRYYEMRKVPFYDSEGNRLGLLAFGRDMTKRKEAEDALERASRDKTAFIATISHELRTPLNGIVGLSRMLRGTKLDSEQQNWVNTIYTSAVTLGNIFNDIIDLDKIGRTRLELVQESIDIRLFFNELSSLVGLLAGDKSLTFNASIDKSLPTYIETDHTRLRQILWNLLYNAVKFTERGGVTFQLTVQDDSAEPMMKFVITDSGIGIPEAELDNIFAMYYQVKEDKKRFATGTGIGLAITKKMVDLMGGSIQVNSKPGKGSTFTVLLPLKAMDAPKPQTLVKATGLHILLVEDIELNVMVARALLEKLGQVVSVAMTGGEAIDMARQQHFDLILLDIQLPDMTGFDVANTLLQEDLVMGTPMVALTANVIKTRQEYLDNGMDDVIAKPIKKSRVIEIINQYCSAPEIQDVEDESQPQGNSIAGALDTENLSQLVDTIGAQLLLDSVEVFKSKMPQYLQVLQTSLMAKDKNHVCEEAHKIKGAAASVGLLHVRKYANLIQQGEHPAWWENVYDWVDELQASLQHDLPLLENWLHTQLDGED</sequence>
<dbReference type="PROSITE" id="PS50109">
    <property type="entry name" value="HIS_KIN"/>
    <property type="match status" value="1"/>
</dbReference>
<evidence type="ECO:0000259" key="19">
    <source>
        <dbReference type="PROSITE" id="PS50110"/>
    </source>
</evidence>
<evidence type="ECO:0000256" key="7">
    <source>
        <dbReference type="ARBA" id="ARBA00022692"/>
    </source>
</evidence>
<dbReference type="Pfam" id="PF00072">
    <property type="entry name" value="Response_reg"/>
    <property type="match status" value="1"/>
</dbReference>
<dbReference type="CDD" id="cd00130">
    <property type="entry name" value="PAS"/>
    <property type="match status" value="1"/>
</dbReference>
<dbReference type="Pfam" id="PF02518">
    <property type="entry name" value="HATPase_c"/>
    <property type="match status" value="1"/>
</dbReference>
<feature type="domain" description="Response regulatory" evidence="19">
    <location>
        <begin position="528"/>
        <end position="643"/>
    </location>
</feature>
<evidence type="ECO:0000313" key="24">
    <source>
        <dbReference type="Proteomes" id="UP001596364"/>
    </source>
</evidence>
<dbReference type="InterPro" id="IPR000700">
    <property type="entry name" value="PAS-assoc_C"/>
</dbReference>
<organism evidence="23 24">
    <name type="scientific">Pseudobowmanella zhangzhouensis</name>
    <dbReference type="NCBI Taxonomy" id="1537679"/>
    <lineage>
        <taxon>Bacteria</taxon>
        <taxon>Pseudomonadati</taxon>
        <taxon>Pseudomonadota</taxon>
        <taxon>Gammaproteobacteria</taxon>
        <taxon>Alteromonadales</taxon>
        <taxon>Alteromonadaceae</taxon>
    </lineage>
</organism>
<name>A0ABW1XP14_9ALTE</name>
<dbReference type="SMART" id="SM00388">
    <property type="entry name" value="HisKA"/>
    <property type="match status" value="1"/>
</dbReference>
<keyword evidence="13" id="KW-0805">Transcription regulation</keyword>
<dbReference type="InterPro" id="IPR003594">
    <property type="entry name" value="HATPase_dom"/>
</dbReference>
<keyword evidence="13" id="KW-0804">Transcription</keyword>
<evidence type="ECO:0000256" key="12">
    <source>
        <dbReference type="ARBA" id="ARBA00023136"/>
    </source>
</evidence>
<dbReference type="Gene3D" id="3.40.50.2300">
    <property type="match status" value="1"/>
</dbReference>
<reference evidence="24" key="1">
    <citation type="journal article" date="2019" name="Int. J. Syst. Evol. Microbiol.">
        <title>The Global Catalogue of Microorganisms (GCM) 10K type strain sequencing project: providing services to taxonomists for standard genome sequencing and annotation.</title>
        <authorList>
            <consortium name="The Broad Institute Genomics Platform"/>
            <consortium name="The Broad Institute Genome Sequencing Center for Infectious Disease"/>
            <person name="Wu L."/>
            <person name="Ma J."/>
        </authorList>
    </citation>
    <scope>NUCLEOTIDE SEQUENCE [LARGE SCALE GENOMIC DNA]</scope>
    <source>
        <strain evidence="24">CGMCC 1.16031</strain>
    </source>
</reference>
<dbReference type="InterPro" id="IPR008207">
    <property type="entry name" value="Sig_transdc_His_kin_Hpt_dom"/>
</dbReference>
<dbReference type="InterPro" id="IPR011006">
    <property type="entry name" value="CheY-like_superfamily"/>
</dbReference>
<keyword evidence="13" id="KW-0547">Nucleotide-binding</keyword>
<protein>
    <recommendedName>
        <fullName evidence="13">Aerobic respiration control sensor protein</fullName>
        <ecNumber evidence="13">2.7.13.3</ecNumber>
    </recommendedName>
</protein>
<keyword evidence="7 17" id="KW-0812">Transmembrane</keyword>
<dbReference type="InterPro" id="IPR027460">
    <property type="entry name" value="ArcB_TM_sf"/>
</dbReference>
<dbReference type="InterPro" id="IPR004358">
    <property type="entry name" value="Sig_transdc_His_kin-like_C"/>
</dbReference>
<dbReference type="CDD" id="cd16922">
    <property type="entry name" value="HATPase_EvgS-ArcB-TorS-like"/>
    <property type="match status" value="1"/>
</dbReference>
<dbReference type="PRINTS" id="PR00344">
    <property type="entry name" value="BCTRLSENSOR"/>
</dbReference>
<dbReference type="EMBL" id="JBHSUS010000001">
    <property type="protein sequence ID" value="MFC6441162.1"/>
    <property type="molecule type" value="Genomic_DNA"/>
</dbReference>
<dbReference type="InterPro" id="IPR040642">
    <property type="entry name" value="HKR_ArcB_TM"/>
</dbReference>
<keyword evidence="11 13" id="KW-0902">Two-component regulatory system</keyword>
<evidence type="ECO:0000256" key="4">
    <source>
        <dbReference type="ARBA" id="ARBA00022519"/>
    </source>
</evidence>
<dbReference type="InterPro" id="IPR014409">
    <property type="entry name" value="Sig_transdc_His_kin_hyb_ArcB"/>
</dbReference>
<feature type="domain" description="PAS" evidence="20">
    <location>
        <begin position="156"/>
        <end position="226"/>
    </location>
</feature>
<evidence type="ECO:0000256" key="9">
    <source>
        <dbReference type="ARBA" id="ARBA00022840"/>
    </source>
</evidence>
<feature type="modified residue" description="4-aspartylphosphate" evidence="15">
    <location>
        <position position="577"/>
    </location>
</feature>
<evidence type="ECO:0000256" key="16">
    <source>
        <dbReference type="SAM" id="Coils"/>
    </source>
</evidence>
<dbReference type="Gene3D" id="3.30.450.20">
    <property type="entry name" value="PAS domain"/>
    <property type="match status" value="1"/>
</dbReference>
<dbReference type="InterPro" id="IPR036890">
    <property type="entry name" value="HATPase_C_sf"/>
</dbReference>
<keyword evidence="9 13" id="KW-0067">ATP-binding</keyword>
<dbReference type="PROSITE" id="PS50112">
    <property type="entry name" value="PAS"/>
    <property type="match status" value="1"/>
</dbReference>
<dbReference type="SUPFAM" id="SSF47384">
    <property type="entry name" value="Homodimeric domain of signal transducing histidine kinase"/>
    <property type="match status" value="1"/>
</dbReference>
<dbReference type="InterPro" id="IPR005467">
    <property type="entry name" value="His_kinase_dom"/>
</dbReference>
<keyword evidence="4 13" id="KW-0997">Cell inner membrane</keyword>
<dbReference type="PROSITE" id="PS50113">
    <property type="entry name" value="PAC"/>
    <property type="match status" value="1"/>
</dbReference>
<dbReference type="InterPro" id="IPR003661">
    <property type="entry name" value="HisK_dim/P_dom"/>
</dbReference>
<dbReference type="SMART" id="SM00387">
    <property type="entry name" value="HATPase_c"/>
    <property type="match status" value="1"/>
</dbReference>
<dbReference type="Gene3D" id="1.10.287.130">
    <property type="match status" value="1"/>
</dbReference>
<dbReference type="SUPFAM" id="SSF55874">
    <property type="entry name" value="ATPase domain of HSP90 chaperone/DNA topoisomerase II/histidine kinase"/>
    <property type="match status" value="1"/>
</dbReference>
<evidence type="ECO:0000256" key="13">
    <source>
        <dbReference type="PIRNR" id="PIRNR003182"/>
    </source>
</evidence>
<dbReference type="CDD" id="cd00088">
    <property type="entry name" value="HPT"/>
    <property type="match status" value="1"/>
</dbReference>
<gene>
    <name evidence="23" type="primary">arcB</name>
    <name evidence="23" type="ORF">ACFP85_13500</name>
</gene>
<dbReference type="RefSeq" id="WP_131258502.1">
    <property type="nucleotide sequence ID" value="NZ_JBHSUS010000001.1"/>
</dbReference>
<evidence type="ECO:0000259" key="22">
    <source>
        <dbReference type="PROSITE" id="PS50894"/>
    </source>
</evidence>
<evidence type="ECO:0000256" key="1">
    <source>
        <dbReference type="ARBA" id="ARBA00000085"/>
    </source>
</evidence>
<evidence type="ECO:0000256" key="14">
    <source>
        <dbReference type="PROSITE-ProRule" id="PRU00110"/>
    </source>
</evidence>
<dbReference type="Pfam" id="PF00512">
    <property type="entry name" value="HisKA"/>
    <property type="match status" value="1"/>
</dbReference>
<dbReference type="Gene3D" id="1.10.287.970">
    <property type="entry name" value="His Kinase A (phosphoacceptor) domain"/>
    <property type="match status" value="1"/>
</dbReference>
<dbReference type="InterPro" id="IPR035965">
    <property type="entry name" value="PAS-like_dom_sf"/>
</dbReference>
<dbReference type="InterPro" id="IPR036641">
    <property type="entry name" value="HPT_dom_sf"/>
</dbReference>
<dbReference type="NCBIfam" id="TIGR00229">
    <property type="entry name" value="sensory_box"/>
    <property type="match status" value="1"/>
</dbReference>